<evidence type="ECO:0000313" key="5">
    <source>
        <dbReference type="Proteomes" id="UP000001548"/>
    </source>
</evidence>
<dbReference type="InterPro" id="IPR058519">
    <property type="entry name" value="DUF8206"/>
</dbReference>
<dbReference type="PANTHER" id="PTHR32046">
    <property type="entry name" value="G DOMAIN-CONTAINING PROTEIN"/>
    <property type="match status" value="1"/>
</dbReference>
<comment type="caution">
    <text evidence="4">The sequence shown here is derived from an EMBL/GenBank/DDBJ whole genome shotgun (WGS) entry which is preliminary data.</text>
</comment>
<dbReference type="Gene3D" id="3.40.50.300">
    <property type="entry name" value="P-loop containing nucleotide triphosphate hydrolases"/>
    <property type="match status" value="1"/>
</dbReference>
<keyword evidence="5" id="KW-1185">Reference proteome</keyword>
<dbReference type="Pfam" id="PF26633">
    <property type="entry name" value="DUF8206"/>
    <property type="match status" value="1"/>
</dbReference>
<dbReference type="InterPro" id="IPR027417">
    <property type="entry name" value="P-loop_NTPase"/>
</dbReference>
<feature type="compositionally biased region" description="Low complexity" evidence="2">
    <location>
        <begin position="1"/>
        <end position="25"/>
    </location>
</feature>
<dbReference type="InterPro" id="IPR025662">
    <property type="entry name" value="Sigma_54_int_dom_ATP-bd_1"/>
</dbReference>
<keyword evidence="1" id="KW-0175">Coiled coil</keyword>
<dbReference type="PROSITE" id="PS00675">
    <property type="entry name" value="SIGMA54_INTERACT_1"/>
    <property type="match status" value="1"/>
</dbReference>
<dbReference type="PANTHER" id="PTHR32046:SF11">
    <property type="entry name" value="IMMUNE-ASSOCIATED NUCLEOTIDE-BINDING PROTEIN 10-LIKE"/>
    <property type="match status" value="1"/>
</dbReference>
<evidence type="ECO:0000259" key="3">
    <source>
        <dbReference type="Pfam" id="PF26633"/>
    </source>
</evidence>
<evidence type="ECO:0000256" key="2">
    <source>
        <dbReference type="SAM" id="MobiDB-lite"/>
    </source>
</evidence>
<protein>
    <recommendedName>
        <fullName evidence="3">DUF8206 domain-containing protein</fullName>
    </recommendedName>
</protein>
<dbReference type="Proteomes" id="UP000001548">
    <property type="component" value="Unassembled WGS sequence"/>
</dbReference>
<gene>
    <name evidence="4" type="ORF">GL50803_009605</name>
</gene>
<evidence type="ECO:0000313" key="4">
    <source>
        <dbReference type="EMBL" id="KAE8302127.1"/>
    </source>
</evidence>
<feature type="coiled-coil region" evidence="1">
    <location>
        <begin position="459"/>
        <end position="493"/>
    </location>
</feature>
<accession>A0A644F0H9</accession>
<organism evidence="4 5">
    <name type="scientific">Giardia intestinalis (strain ATCC 50803 / WB clone C6)</name>
    <name type="common">Giardia lamblia</name>
    <dbReference type="NCBI Taxonomy" id="184922"/>
    <lineage>
        <taxon>Eukaryota</taxon>
        <taxon>Metamonada</taxon>
        <taxon>Diplomonadida</taxon>
        <taxon>Hexamitidae</taxon>
        <taxon>Giardiinae</taxon>
        <taxon>Giardia</taxon>
    </lineage>
</organism>
<feature type="region of interest" description="Disordered" evidence="2">
    <location>
        <begin position="1"/>
        <end position="42"/>
    </location>
</feature>
<dbReference type="EMBL" id="AACB03000004">
    <property type="protein sequence ID" value="KAE8302127.1"/>
    <property type="molecule type" value="Genomic_DNA"/>
</dbReference>
<sequence>MSRASSSASDTSTYGSESSYNSSYSDESDKYESSDTSTNDSCGRRANILLLGETGVGKSTFVNGFINYLRFDKMPESPEDTKRTIWAVPMSFSLIDNNYKQVSVSVGPSDKNEDVESVGASVTQDPKVHVFEAHETEIHLIDTPGIGDTRGYDYDKANFNKIINFVKDYELHGICMLLKPNNARLNVFFKFCVEELLVHLPANAVKNIIFCFTNARSTFYKPGDTYTPLKKLLEDRSIKIALAEKTMYCFDNEAIRFLAARANGVTFSPEDTNSFCESWKRASDELKRAINHLKIIKPQSGKAISQLEDVRRTITGLSIPMADITRIIQENIDLQKGHEKELKSLSGEEDDLKDRLKMEVIRYDVIEFNQPRTVCTTCAKQVTVNGVTCIEFDTACHDPCYLTTVTAMQMGHPELRGCWAMNGDMCHICGHSYMEHMHTMHKASPKKVTEDDPQVLERLKSTSDRQAVIQEEIRKAKDKIKHYKKEYRRIIEISARFAQFIKKNAILDFNSSLGDYLKTQIKKLEDASDLSDIDKKRLNGFRESLKRYEEEVKIFQEAISRGKVTVPTNNEISELIDELKNLPLTGESFKISLQANERMLKHYAEHLGKAKPATSSKKKRSR</sequence>
<dbReference type="SUPFAM" id="SSF52540">
    <property type="entry name" value="P-loop containing nucleoside triphosphate hydrolases"/>
    <property type="match status" value="1"/>
</dbReference>
<dbReference type="AlphaFoldDB" id="A0A644F0H9"/>
<evidence type="ECO:0000256" key="1">
    <source>
        <dbReference type="SAM" id="Coils"/>
    </source>
</evidence>
<proteinExistence type="predicted"/>
<reference evidence="4 5" key="1">
    <citation type="journal article" date="2007" name="Science">
        <title>Genomic minimalism in the early diverging intestinal parasite Giardia lamblia.</title>
        <authorList>
            <person name="Morrison H.G."/>
            <person name="McArthur A.G."/>
            <person name="Gillin F.D."/>
            <person name="Aley S.B."/>
            <person name="Adam R.D."/>
            <person name="Olsen G.J."/>
            <person name="Best A.A."/>
            <person name="Cande W.Z."/>
            <person name="Chen F."/>
            <person name="Cipriano M.J."/>
            <person name="Davids B.J."/>
            <person name="Dawson S.C."/>
            <person name="Elmendorf H.G."/>
            <person name="Hehl A.B."/>
            <person name="Holder M.E."/>
            <person name="Huse S.M."/>
            <person name="Kim U.U."/>
            <person name="Lasek-Nesselquist E."/>
            <person name="Manning G."/>
            <person name="Nigam A."/>
            <person name="Nixon J.E."/>
            <person name="Palm D."/>
            <person name="Passamaneck N.E."/>
            <person name="Prabhu A."/>
            <person name="Reich C.I."/>
            <person name="Reiner D.S."/>
            <person name="Samuelson J."/>
            <person name="Svard S.G."/>
            <person name="Sogin M.L."/>
        </authorList>
    </citation>
    <scope>NUCLEOTIDE SEQUENCE [LARGE SCALE GENOMIC DNA]</scope>
    <source>
        <strain evidence="4 5">WB C6</strain>
    </source>
</reference>
<dbReference type="InParanoid" id="A0A644F0H9"/>
<feature type="domain" description="DUF8206" evidence="3">
    <location>
        <begin position="368"/>
        <end position="441"/>
    </location>
</feature>
<name>A0A644F0H9_GIAIC</name>